<organism evidence="1 2">
    <name type="scientific">Virgibacillus kapii</name>
    <dbReference type="NCBI Taxonomy" id="1638645"/>
    <lineage>
        <taxon>Bacteria</taxon>
        <taxon>Bacillati</taxon>
        <taxon>Bacillota</taxon>
        <taxon>Bacilli</taxon>
        <taxon>Bacillales</taxon>
        <taxon>Bacillaceae</taxon>
        <taxon>Virgibacillus</taxon>
    </lineage>
</organism>
<keyword evidence="2" id="KW-1185">Reference proteome</keyword>
<protein>
    <recommendedName>
        <fullName evidence="3">Sporulation protein Cse60</fullName>
    </recommendedName>
</protein>
<dbReference type="RefSeq" id="WP_188942480.1">
    <property type="nucleotide sequence ID" value="NZ_BMPN01000002.1"/>
</dbReference>
<reference evidence="2" key="1">
    <citation type="journal article" date="2019" name="Int. J. Syst. Evol. Microbiol.">
        <title>The Global Catalogue of Microorganisms (GCM) 10K type strain sequencing project: providing services to taxonomists for standard genome sequencing and annotation.</title>
        <authorList>
            <consortium name="The Broad Institute Genomics Platform"/>
            <consortium name="The Broad Institute Genome Sequencing Center for Infectious Disease"/>
            <person name="Wu L."/>
            <person name="Ma J."/>
        </authorList>
    </citation>
    <scope>NUCLEOTIDE SEQUENCE [LARGE SCALE GENOMIC DNA]</scope>
    <source>
        <strain evidence="2">JCM 30071</strain>
    </source>
</reference>
<dbReference type="Proteomes" id="UP000634435">
    <property type="component" value="Unassembled WGS sequence"/>
</dbReference>
<evidence type="ECO:0000313" key="2">
    <source>
        <dbReference type="Proteomes" id="UP000634435"/>
    </source>
</evidence>
<gene>
    <name evidence="1" type="ORF">GCM10007111_11870</name>
</gene>
<proteinExistence type="predicted"/>
<comment type="caution">
    <text evidence="1">The sequence shown here is derived from an EMBL/GenBank/DDBJ whole genome shotgun (WGS) entry which is preliminary data.</text>
</comment>
<evidence type="ECO:0008006" key="3">
    <source>
        <dbReference type="Google" id="ProtNLM"/>
    </source>
</evidence>
<name>A0ABQ2DA13_9BACI</name>
<evidence type="ECO:0000313" key="1">
    <source>
        <dbReference type="EMBL" id="GGJ51288.1"/>
    </source>
</evidence>
<sequence length="61" mass="6710">MELGIAVSIGTKQLSGGLIDGKINKWLEENADVEVIDIKFSASANEEEMATDVLIIYRKEL</sequence>
<accession>A0ABQ2DA13</accession>
<dbReference type="EMBL" id="BMPN01000002">
    <property type="protein sequence ID" value="GGJ51288.1"/>
    <property type="molecule type" value="Genomic_DNA"/>
</dbReference>